<keyword evidence="2" id="KW-1185">Reference proteome</keyword>
<sequence>WLKLELLQAPLKSTNPSREYQTCQEVEINVIMTEPTYKDIETWGSSLKYLPRIFGFADRRPPGQSRGHLQAGFLWNVGVSSSHVVAANCQTSVYANPKSSISLLRHSLGTSCMATSGGYLDSNTGESTSGCSTMVNSTPTWKDDDNDDCISRGSWSMPVML</sequence>
<comment type="caution">
    <text evidence="1">The sequence shown here is derived from an EMBL/GenBank/DDBJ whole genome shotgun (WGS) entry which is preliminary data.</text>
</comment>
<evidence type="ECO:0000313" key="2">
    <source>
        <dbReference type="Proteomes" id="UP001370490"/>
    </source>
</evidence>
<dbReference type="AlphaFoldDB" id="A0AAN8ZMC8"/>
<reference evidence="1 2" key="1">
    <citation type="submission" date="2023-12" db="EMBL/GenBank/DDBJ databases">
        <title>A high-quality genome assembly for Dillenia turbinata (Dilleniales).</title>
        <authorList>
            <person name="Chanderbali A."/>
        </authorList>
    </citation>
    <scope>NUCLEOTIDE SEQUENCE [LARGE SCALE GENOMIC DNA]</scope>
    <source>
        <strain evidence="1">LSX21</strain>
        <tissue evidence="1">Leaf</tissue>
    </source>
</reference>
<dbReference type="Proteomes" id="UP001370490">
    <property type="component" value="Unassembled WGS sequence"/>
</dbReference>
<organism evidence="1 2">
    <name type="scientific">Dillenia turbinata</name>
    <dbReference type="NCBI Taxonomy" id="194707"/>
    <lineage>
        <taxon>Eukaryota</taxon>
        <taxon>Viridiplantae</taxon>
        <taxon>Streptophyta</taxon>
        <taxon>Embryophyta</taxon>
        <taxon>Tracheophyta</taxon>
        <taxon>Spermatophyta</taxon>
        <taxon>Magnoliopsida</taxon>
        <taxon>eudicotyledons</taxon>
        <taxon>Gunneridae</taxon>
        <taxon>Pentapetalae</taxon>
        <taxon>Dilleniales</taxon>
        <taxon>Dilleniaceae</taxon>
        <taxon>Dillenia</taxon>
    </lineage>
</organism>
<protein>
    <submittedName>
        <fullName evidence="1">Uncharacterized protein</fullName>
    </submittedName>
</protein>
<accession>A0AAN8ZMC8</accession>
<evidence type="ECO:0000313" key="1">
    <source>
        <dbReference type="EMBL" id="KAK6939528.1"/>
    </source>
</evidence>
<proteinExistence type="predicted"/>
<name>A0AAN8ZMC8_9MAGN</name>
<feature type="non-terminal residue" evidence="1">
    <location>
        <position position="1"/>
    </location>
</feature>
<gene>
    <name evidence="1" type="ORF">RJ641_029059</name>
</gene>
<dbReference type="EMBL" id="JBAMMX010000005">
    <property type="protein sequence ID" value="KAK6939528.1"/>
    <property type="molecule type" value="Genomic_DNA"/>
</dbReference>